<accession>A0A926CWW4</accession>
<dbReference type="RefSeq" id="WP_249284215.1">
    <property type="nucleotide sequence ID" value="NZ_JACRSO010000001.1"/>
</dbReference>
<dbReference type="CDD" id="cd24035">
    <property type="entry name" value="ASKHA_NBD_O66634-like_rpt2"/>
    <property type="match status" value="1"/>
</dbReference>
<evidence type="ECO:0000313" key="8">
    <source>
        <dbReference type="Proteomes" id="UP000654279"/>
    </source>
</evidence>
<protein>
    <submittedName>
        <fullName evidence="7">2-hydroxyacyl-CoA dehydratase</fullName>
    </submittedName>
</protein>
<dbReference type="InterPro" id="IPR018709">
    <property type="entry name" value="CoA_activase_DUF2229"/>
</dbReference>
<dbReference type="AlphaFoldDB" id="A0A926CWW4"/>
<sequence length="979" mass="106533">MEYKLGIDIGSTTLKLVVLDERNKIVYKSYERHFSQVRTLLAKRMGELKKLLEGKPLQVALAGSAALGVSEETGLPFVQEVFAATQAVRALYPQVNTVIELGGEDAKIIFLKGAPEERMNSTCAGGTGSFIDQMAALLGVELDELDALSLKAESIYPIASRCGVFAKTDIQPLINDGARKEDLAASIFQAVVNQTISGLAQGRPIEPPVLFLGGPLSFLKGLGALFCKTLKLKTNEAIFPETARYFVALGAAIYAGGAGQQMDYAQLMRHLDTASRPARRLEGLEPLFASEREYAAFAARHERADAPHGRLEGFSGVGYLGIDAGSTTTKLALIDGEGRILYSHYCRNEGDPLGVVIEQMKKIYATAGKEMRLAGAAVTGYGEQFIGGALRCDAGVVETVAHYTAARYFNPKVSFVIDIGGQDMKCFRIRDGAVDDVLLNEACSSGCGSFLETFAGSMGYAIGDFAKEGLFATQPVNLGTRCTVFMNSSVKQAQKEGASVADISAGLSISIVKNALYKVIKVHDAAELGEAIVVQGGTFLNDSVLRAFEKELGKEVVRPRIAELMGAFGAALYARALGREQSDILTAQELESFTHTARPLTCQGCANHCRLTVNTFPGGRKYIAGNRCERPVTGEKGGGLPNLFRYKYEKVLELAQTPSPAASGLKVGLPLGLNFYETLYFWKPFFESLGCQVLVSGPSARNIYYKGYQTIPSDTVCYPAKLMHGHVQDLMDRGAQVIFYPCMTYNFEEGMGDNCYNCPVVAYYPEVIAGNMNLAGRQLMMPYISLNDRDFFIRRMEEELAAFGFGQKAIAVAADAGYASQRAYREALFARGDAALQKARETGSKVLILAGRPYHIDPLINHGIELLMSSLGFTVVSEDSIRPLGDKARLDVLNQWTYHARMYNAARACCQMEDTALVQLVSFGCGIDAITTDEVKAILSRGNRLYTQLKIDEINNLGAVKIRLRSLLAAMEEREKQKR</sequence>
<evidence type="ECO:0000313" key="7">
    <source>
        <dbReference type="EMBL" id="MBC8528175.1"/>
    </source>
</evidence>
<comment type="cofactor">
    <cofactor evidence="1">
        <name>[4Fe-4S] cluster</name>
        <dbReference type="ChEBI" id="CHEBI:49883"/>
    </cofactor>
</comment>
<dbReference type="NCBIfam" id="TIGR00241">
    <property type="entry name" value="CoA_E_activ"/>
    <property type="match status" value="1"/>
</dbReference>
<dbReference type="Proteomes" id="UP000654279">
    <property type="component" value="Unassembled WGS sequence"/>
</dbReference>
<dbReference type="GO" id="GO:0051536">
    <property type="term" value="F:iron-sulfur cluster binding"/>
    <property type="evidence" value="ECO:0007669"/>
    <property type="project" value="UniProtKB-KW"/>
</dbReference>
<dbReference type="InterPro" id="IPR008275">
    <property type="entry name" value="CoA_E_activase_dom"/>
</dbReference>
<proteinExistence type="predicted"/>
<evidence type="ECO:0000259" key="5">
    <source>
        <dbReference type="Pfam" id="PF01869"/>
    </source>
</evidence>
<comment type="caution">
    <text evidence="7">The sequence shown here is derived from an EMBL/GenBank/DDBJ whole genome shotgun (WGS) entry which is preliminary data.</text>
</comment>
<evidence type="ECO:0000256" key="4">
    <source>
        <dbReference type="ARBA" id="ARBA00023014"/>
    </source>
</evidence>
<evidence type="ECO:0000259" key="6">
    <source>
        <dbReference type="Pfam" id="PF09989"/>
    </source>
</evidence>
<dbReference type="CDD" id="cd24034">
    <property type="entry name" value="ASKHA_NBD_O66634-like_rpt1"/>
    <property type="match status" value="1"/>
</dbReference>
<dbReference type="InterPro" id="IPR043129">
    <property type="entry name" value="ATPase_NBD"/>
</dbReference>
<feature type="domain" description="ATPase BadF/BadG/BcrA/BcrD type" evidence="5">
    <location>
        <begin position="5"/>
        <end position="255"/>
    </location>
</feature>
<keyword evidence="4" id="KW-0411">Iron-sulfur</keyword>
<dbReference type="Pfam" id="PF09989">
    <property type="entry name" value="DUF2229"/>
    <property type="match status" value="1"/>
</dbReference>
<dbReference type="InterPro" id="IPR002731">
    <property type="entry name" value="ATPase_BadF"/>
</dbReference>
<feature type="domain" description="DUF2229" evidence="6">
    <location>
        <begin position="666"/>
        <end position="881"/>
    </location>
</feature>
<organism evidence="7 8">
    <name type="scientific">Luoshenia tenuis</name>
    <dbReference type="NCBI Taxonomy" id="2763654"/>
    <lineage>
        <taxon>Bacteria</taxon>
        <taxon>Bacillati</taxon>
        <taxon>Bacillota</taxon>
        <taxon>Clostridia</taxon>
        <taxon>Christensenellales</taxon>
        <taxon>Christensenellaceae</taxon>
        <taxon>Luoshenia</taxon>
    </lineage>
</organism>
<dbReference type="PANTHER" id="PTHR32329">
    <property type="entry name" value="BIFUNCTIONAL PROTEIN [INCLUDES 2-HYDROXYACYL-COA DEHYDRATASE (N-TER) AND ITS ACTIVATOR DOMAIN (C_TERM)-RELATED"/>
    <property type="match status" value="1"/>
</dbReference>
<keyword evidence="2" id="KW-0479">Metal-binding</keyword>
<name>A0A926CWW4_9FIRM</name>
<keyword evidence="3" id="KW-0408">Iron</keyword>
<dbReference type="PANTHER" id="PTHR32329:SF4">
    <property type="entry name" value="ACTIVATOR OF 2-HYDROXYACYL-COA DEHYDRATASE"/>
    <property type="match status" value="1"/>
</dbReference>
<evidence type="ECO:0000256" key="1">
    <source>
        <dbReference type="ARBA" id="ARBA00001966"/>
    </source>
</evidence>
<evidence type="ECO:0000256" key="3">
    <source>
        <dbReference type="ARBA" id="ARBA00023004"/>
    </source>
</evidence>
<keyword evidence="8" id="KW-1185">Reference proteome</keyword>
<dbReference type="InterPro" id="IPR051805">
    <property type="entry name" value="Dehydratase_Activator_Redct"/>
</dbReference>
<dbReference type="GO" id="GO:0046872">
    <property type="term" value="F:metal ion binding"/>
    <property type="evidence" value="ECO:0007669"/>
    <property type="project" value="UniProtKB-KW"/>
</dbReference>
<dbReference type="EMBL" id="JACRSO010000001">
    <property type="protein sequence ID" value="MBC8528175.1"/>
    <property type="molecule type" value="Genomic_DNA"/>
</dbReference>
<dbReference type="Gene3D" id="3.30.420.40">
    <property type="match status" value="4"/>
</dbReference>
<reference evidence="7" key="1">
    <citation type="submission" date="2020-08" db="EMBL/GenBank/DDBJ databases">
        <title>Genome public.</title>
        <authorList>
            <person name="Liu C."/>
            <person name="Sun Q."/>
        </authorList>
    </citation>
    <scope>NUCLEOTIDE SEQUENCE</scope>
    <source>
        <strain evidence="7">NSJ-44</strain>
    </source>
</reference>
<evidence type="ECO:0000256" key="2">
    <source>
        <dbReference type="ARBA" id="ARBA00022723"/>
    </source>
</evidence>
<dbReference type="SUPFAM" id="SSF53067">
    <property type="entry name" value="Actin-like ATPase domain"/>
    <property type="match status" value="2"/>
</dbReference>
<dbReference type="Pfam" id="PF01869">
    <property type="entry name" value="BcrAD_BadFG"/>
    <property type="match status" value="2"/>
</dbReference>
<feature type="domain" description="ATPase BadF/BadG/BcrA/BcrD type" evidence="5">
    <location>
        <begin position="320"/>
        <end position="574"/>
    </location>
</feature>
<gene>
    <name evidence="7" type="ORF">H8699_01805</name>
</gene>